<keyword evidence="2" id="KW-1133">Transmembrane helix</keyword>
<gene>
    <name evidence="3" type="ORF">ACFO9E_33200</name>
</gene>
<protein>
    <recommendedName>
        <fullName evidence="5">Cation acetate symporter</fullName>
    </recommendedName>
</protein>
<keyword evidence="2" id="KW-0472">Membrane</keyword>
<proteinExistence type="predicted"/>
<evidence type="ECO:0000256" key="1">
    <source>
        <dbReference type="SAM" id="MobiDB-lite"/>
    </source>
</evidence>
<feature type="transmembrane region" description="Helical" evidence="2">
    <location>
        <begin position="12"/>
        <end position="33"/>
    </location>
</feature>
<dbReference type="Gene3D" id="1.20.1730.10">
    <property type="entry name" value="Sodium/glucose cotransporter"/>
    <property type="match status" value="1"/>
</dbReference>
<feature type="region of interest" description="Disordered" evidence="1">
    <location>
        <begin position="92"/>
        <end position="118"/>
    </location>
</feature>
<sequence length="118" mass="12227">MYWKGFTTRGALWSIYGGLVASVGLVLLSPALSGGPTALLPGADFAFFPLGNPAVVSIPLGFLLGWLGSLLDPSEADGAEFTESEVRILAGAGSVPENEPAAGAPPDRSKRARRWGSR</sequence>
<evidence type="ECO:0008006" key="5">
    <source>
        <dbReference type="Google" id="ProtNLM"/>
    </source>
</evidence>
<keyword evidence="4" id="KW-1185">Reference proteome</keyword>
<dbReference type="Proteomes" id="UP001595993">
    <property type="component" value="Unassembled WGS sequence"/>
</dbReference>
<evidence type="ECO:0000313" key="4">
    <source>
        <dbReference type="Proteomes" id="UP001595993"/>
    </source>
</evidence>
<evidence type="ECO:0000256" key="2">
    <source>
        <dbReference type="SAM" id="Phobius"/>
    </source>
</evidence>
<reference evidence="4" key="1">
    <citation type="journal article" date="2019" name="Int. J. Syst. Evol. Microbiol.">
        <title>The Global Catalogue of Microorganisms (GCM) 10K type strain sequencing project: providing services to taxonomists for standard genome sequencing and annotation.</title>
        <authorList>
            <consortium name="The Broad Institute Genomics Platform"/>
            <consortium name="The Broad Institute Genome Sequencing Center for Infectious Disease"/>
            <person name="Wu L."/>
            <person name="Ma J."/>
        </authorList>
    </citation>
    <scope>NUCLEOTIDE SEQUENCE [LARGE SCALE GENOMIC DNA]</scope>
    <source>
        <strain evidence="4">CGMCC 4.7139</strain>
    </source>
</reference>
<feature type="transmembrane region" description="Helical" evidence="2">
    <location>
        <begin position="45"/>
        <end position="67"/>
    </location>
</feature>
<dbReference type="InterPro" id="IPR038377">
    <property type="entry name" value="Na/Glc_symporter_sf"/>
</dbReference>
<keyword evidence="2" id="KW-0812">Transmembrane</keyword>
<comment type="caution">
    <text evidence="3">The sequence shown here is derived from an EMBL/GenBank/DDBJ whole genome shotgun (WGS) entry which is preliminary data.</text>
</comment>
<evidence type="ECO:0000313" key="3">
    <source>
        <dbReference type="EMBL" id="MFC4612568.1"/>
    </source>
</evidence>
<name>A0ABV9GGB3_9ACTN</name>
<organism evidence="3 4">
    <name type="scientific">Streptomyces maoxianensis</name>
    <dbReference type="NCBI Taxonomy" id="1459942"/>
    <lineage>
        <taxon>Bacteria</taxon>
        <taxon>Bacillati</taxon>
        <taxon>Actinomycetota</taxon>
        <taxon>Actinomycetes</taxon>
        <taxon>Kitasatosporales</taxon>
        <taxon>Streptomycetaceae</taxon>
        <taxon>Streptomyces</taxon>
    </lineage>
</organism>
<dbReference type="RefSeq" id="WP_381203317.1">
    <property type="nucleotide sequence ID" value="NZ_JBHSFE010000038.1"/>
</dbReference>
<accession>A0ABV9GGB3</accession>
<dbReference type="EMBL" id="JBHSFE010000038">
    <property type="protein sequence ID" value="MFC4612568.1"/>
    <property type="molecule type" value="Genomic_DNA"/>
</dbReference>